<dbReference type="OrthoDB" id="9777728at2"/>
<dbReference type="Proteomes" id="UP000199611">
    <property type="component" value="Unassembled WGS sequence"/>
</dbReference>
<dbReference type="Pfam" id="PF02596">
    <property type="entry name" value="DUF169"/>
    <property type="match status" value="1"/>
</dbReference>
<protein>
    <submittedName>
        <fullName evidence="1">Uncharacterized conserved protein, DUF169 family</fullName>
    </submittedName>
</protein>
<dbReference type="PANTHER" id="PTHR37954:SF3">
    <property type="entry name" value="DUF169 DOMAIN-CONTAINING PROTEIN"/>
    <property type="match status" value="1"/>
</dbReference>
<dbReference type="EMBL" id="FOUU01000004">
    <property type="protein sequence ID" value="SFM80068.1"/>
    <property type="molecule type" value="Genomic_DNA"/>
</dbReference>
<name>A0A1I4TTK8_9BACT</name>
<sequence length="264" mass="29295">MSKTSEIQDFLMQLLRLKTFPVAARLCRDDSEMPEKVRFPSAFLKKKVTVCQAVTMARNYGWTVGMREEDFQCVPAAIGFGFSGTDNPGEAMVELFCKVDFSQNAESGLSEVESMALASKGEFRSLLFSPLARASFEPQVLIIYGNAAQMMRIAQAWSYSTGRRVSGNFGGKVECVEYLVKPLKNGDATIVIPGNGERIFAGTQDDELVFAVPWEQVENLVKGLERAGKAIGARYPITPYVNYEPQFPPVYSEMGKRFGAVFKE</sequence>
<keyword evidence="2" id="KW-1185">Reference proteome</keyword>
<dbReference type="PANTHER" id="PTHR37954">
    <property type="entry name" value="BLL4979 PROTEIN"/>
    <property type="match status" value="1"/>
</dbReference>
<gene>
    <name evidence="1" type="ORF">SAMN05660836_01518</name>
</gene>
<reference evidence="2" key="1">
    <citation type="submission" date="2016-10" db="EMBL/GenBank/DDBJ databases">
        <authorList>
            <person name="Varghese N."/>
            <person name="Submissions S."/>
        </authorList>
    </citation>
    <scope>NUCLEOTIDE SEQUENCE [LARGE SCALE GENOMIC DNA]</scope>
    <source>
        <strain evidence="2">DSM 9990</strain>
    </source>
</reference>
<evidence type="ECO:0000313" key="1">
    <source>
        <dbReference type="EMBL" id="SFM80068.1"/>
    </source>
</evidence>
<dbReference type="AlphaFoldDB" id="A0A1I4TTK8"/>
<dbReference type="STRING" id="39841.SAMN05660836_01518"/>
<proteinExistence type="predicted"/>
<dbReference type="InterPro" id="IPR003748">
    <property type="entry name" value="DUF169"/>
</dbReference>
<dbReference type="RefSeq" id="WP_093394718.1">
    <property type="nucleotide sequence ID" value="NZ_FOUU01000004.1"/>
</dbReference>
<organism evidence="1 2">
    <name type="scientific">Thermodesulforhabdus norvegica</name>
    <dbReference type="NCBI Taxonomy" id="39841"/>
    <lineage>
        <taxon>Bacteria</taxon>
        <taxon>Pseudomonadati</taxon>
        <taxon>Thermodesulfobacteriota</taxon>
        <taxon>Syntrophobacteria</taxon>
        <taxon>Syntrophobacterales</taxon>
        <taxon>Thermodesulforhabdaceae</taxon>
        <taxon>Thermodesulforhabdus</taxon>
    </lineage>
</organism>
<evidence type="ECO:0000313" key="2">
    <source>
        <dbReference type="Proteomes" id="UP000199611"/>
    </source>
</evidence>
<accession>A0A1I4TTK8</accession>